<comment type="caution">
    <text evidence="18">The sequence shown here is derived from an EMBL/GenBank/DDBJ whole genome shotgun (WGS) entry which is preliminary data.</text>
</comment>
<dbReference type="SMART" id="SM00220">
    <property type="entry name" value="S_TKc"/>
    <property type="match status" value="2"/>
</dbReference>
<dbReference type="InterPro" id="IPR017441">
    <property type="entry name" value="Protein_kinase_ATP_BS"/>
</dbReference>
<keyword evidence="10" id="KW-0418">Kinase</keyword>
<comment type="subcellular location">
    <subcellularLocation>
        <location evidence="1">Cell membrane</location>
        <topology evidence="1">Single-pass type I membrane protein</topology>
    </subcellularLocation>
</comment>
<dbReference type="GO" id="GO:0004674">
    <property type="term" value="F:protein serine/threonine kinase activity"/>
    <property type="evidence" value="ECO:0007669"/>
    <property type="project" value="UniProtKB-KW"/>
</dbReference>
<evidence type="ECO:0000256" key="14">
    <source>
        <dbReference type="ARBA" id="ARBA00023170"/>
    </source>
</evidence>
<dbReference type="GO" id="GO:0005524">
    <property type="term" value="F:ATP binding"/>
    <property type="evidence" value="ECO:0007669"/>
    <property type="project" value="UniProtKB-UniRule"/>
</dbReference>
<dbReference type="InterPro" id="IPR045272">
    <property type="entry name" value="ANXUR1/2-like"/>
</dbReference>
<dbReference type="FunFam" id="3.30.200.20:FF:000039">
    <property type="entry name" value="receptor-like protein kinase FERONIA"/>
    <property type="match status" value="1"/>
</dbReference>
<sequence length="735" mass="82582">MKSVIKEFEHLKIPLEELKEATNDFDDTKIIGVGGFGNVYGGEITHSKGRSMVAIKRLSRKFGQGDPEFWKEVMMLSRYTHTNLISLLGYCDEDGEKILVYEYATNGSLDRHLSSTTLTWLQRLKICLDVAMGLAYLHDHKGTQQRVVHRDIKSANILLYDNWNAKLSDLGLSKLGPANQQHTVLFTHVAGTPGYCDPQYMEMYALTKESDIYSFGVVLFEVLCGKLCVKKTNGRLEVLVPMWKQSYIDKKLNHVMLDLSPPLNPVSLEIFSSLAFQCLHNSREQRPITSFLIERLWAALERQGRSELKVDNLAGTCENYVDEVNCVVGTSQKSSYVDEAMNDYVVGTSQKSSYVDEAVKDDVVGTSQISSYVEVKNVVGTSQKSNYVVDGMSTLLSKGKGVFLNWSKSKNKLGLKEKDGAAEKRAADVGRRKFVHFMSTMGFTADDLFNGKAESSGKGSYGAYYEVTLKNGDHVTVYNVKKDMIQNHREIDDGLNFLGKLRHPNLLELRAYSLEPNGNKILVYEYINFFSLTFWLHGPTPMKNWPKIMNIAKGVTRGLHALHTHNIVHGNLTSNNILVGQYVNIKISDFGLSRFMTAVANSEVLAKAWTLGYQDPQLFELEEADTKTDVYSLGVIMLELLTGKSPKDEDLVSWVTTSIRAERSIELVIDHYLLKDASADDEQEMMNTLQLACDCVSNRPDVHLVLQKLEEIRPETTDTTFTFPGLDLDKASANH</sequence>
<dbReference type="PANTHER" id="PTHR27003:SF338">
    <property type="entry name" value="TYROSINE-PROTEIN KINASE, NON-RECEPTOR JAK_TYK2-RELATED"/>
    <property type="match status" value="1"/>
</dbReference>
<feature type="domain" description="Protein kinase" evidence="17">
    <location>
        <begin position="25"/>
        <end position="298"/>
    </location>
</feature>
<dbReference type="GO" id="GO:0005886">
    <property type="term" value="C:plasma membrane"/>
    <property type="evidence" value="ECO:0007669"/>
    <property type="project" value="UniProtKB-SubCell"/>
</dbReference>
<feature type="binding site" evidence="16">
    <location>
        <position position="56"/>
    </location>
    <ligand>
        <name>ATP</name>
        <dbReference type="ChEBI" id="CHEBI:30616"/>
    </ligand>
</feature>
<evidence type="ECO:0000256" key="6">
    <source>
        <dbReference type="ARBA" id="ARBA00022679"/>
    </source>
</evidence>
<dbReference type="SUPFAM" id="SSF56112">
    <property type="entry name" value="Protein kinase-like (PK-like)"/>
    <property type="match status" value="2"/>
</dbReference>
<keyword evidence="14" id="KW-0675">Receptor</keyword>
<keyword evidence="4" id="KW-1003">Cell membrane</keyword>
<evidence type="ECO:0000256" key="15">
    <source>
        <dbReference type="ARBA" id="ARBA00023180"/>
    </source>
</evidence>
<evidence type="ECO:0000256" key="16">
    <source>
        <dbReference type="PROSITE-ProRule" id="PRU10141"/>
    </source>
</evidence>
<keyword evidence="9 16" id="KW-0547">Nucleotide-binding</keyword>
<gene>
    <name evidence="18" type="ORF">QVD17_26258</name>
</gene>
<evidence type="ECO:0000256" key="2">
    <source>
        <dbReference type="ARBA" id="ARBA00008536"/>
    </source>
</evidence>
<dbReference type="InterPro" id="IPR000719">
    <property type="entry name" value="Prot_kinase_dom"/>
</dbReference>
<keyword evidence="8" id="KW-0732">Signal</keyword>
<evidence type="ECO:0000259" key="17">
    <source>
        <dbReference type="PROSITE" id="PS50011"/>
    </source>
</evidence>
<evidence type="ECO:0000256" key="7">
    <source>
        <dbReference type="ARBA" id="ARBA00022692"/>
    </source>
</evidence>
<evidence type="ECO:0000256" key="3">
    <source>
        <dbReference type="ARBA" id="ARBA00010217"/>
    </source>
</evidence>
<feature type="domain" description="Protein kinase" evidence="17">
    <location>
        <begin position="450"/>
        <end position="721"/>
    </location>
</feature>
<evidence type="ECO:0000256" key="5">
    <source>
        <dbReference type="ARBA" id="ARBA00022527"/>
    </source>
</evidence>
<dbReference type="GO" id="GO:0009506">
    <property type="term" value="C:plasmodesma"/>
    <property type="evidence" value="ECO:0007669"/>
    <property type="project" value="TreeGrafter"/>
</dbReference>
<evidence type="ECO:0000313" key="18">
    <source>
        <dbReference type="EMBL" id="KAK1417136.1"/>
    </source>
</evidence>
<evidence type="ECO:0000256" key="4">
    <source>
        <dbReference type="ARBA" id="ARBA00022475"/>
    </source>
</evidence>
<evidence type="ECO:0000313" key="19">
    <source>
        <dbReference type="Proteomes" id="UP001229421"/>
    </source>
</evidence>
<dbReference type="InterPro" id="IPR011009">
    <property type="entry name" value="Kinase-like_dom_sf"/>
</dbReference>
<dbReference type="Gene3D" id="1.10.510.10">
    <property type="entry name" value="Transferase(Phosphotransferase) domain 1"/>
    <property type="match status" value="2"/>
</dbReference>
<dbReference type="Gene3D" id="3.30.200.20">
    <property type="entry name" value="Phosphorylase Kinase, domain 1"/>
    <property type="match status" value="2"/>
</dbReference>
<dbReference type="PANTHER" id="PTHR27003">
    <property type="entry name" value="OS07G0166700 PROTEIN"/>
    <property type="match status" value="1"/>
</dbReference>
<keyword evidence="11 16" id="KW-0067">ATP-binding</keyword>
<protein>
    <recommendedName>
        <fullName evidence="17">Protein kinase domain-containing protein</fullName>
    </recommendedName>
</protein>
<keyword evidence="19" id="KW-1185">Reference proteome</keyword>
<evidence type="ECO:0000256" key="11">
    <source>
        <dbReference type="ARBA" id="ARBA00022840"/>
    </source>
</evidence>
<evidence type="ECO:0000256" key="9">
    <source>
        <dbReference type="ARBA" id="ARBA00022741"/>
    </source>
</evidence>
<reference evidence="18" key="1">
    <citation type="journal article" date="2023" name="bioRxiv">
        <title>Improved chromosome-level genome assembly for marigold (Tagetes erecta).</title>
        <authorList>
            <person name="Jiang F."/>
            <person name="Yuan L."/>
            <person name="Wang S."/>
            <person name="Wang H."/>
            <person name="Xu D."/>
            <person name="Wang A."/>
            <person name="Fan W."/>
        </authorList>
    </citation>
    <scope>NUCLEOTIDE SEQUENCE</scope>
    <source>
        <strain evidence="18">WSJ</strain>
        <tissue evidence="18">Leaf</tissue>
    </source>
</reference>
<dbReference type="InterPro" id="IPR008271">
    <property type="entry name" value="Ser/Thr_kinase_AS"/>
</dbReference>
<comment type="similarity">
    <text evidence="2">In the N-terminal section; belongs to the leguminous lectin family.</text>
</comment>
<dbReference type="AlphaFoldDB" id="A0AAD8NQM9"/>
<keyword evidence="15" id="KW-0325">Glycoprotein</keyword>
<evidence type="ECO:0000256" key="10">
    <source>
        <dbReference type="ARBA" id="ARBA00022777"/>
    </source>
</evidence>
<evidence type="ECO:0000256" key="1">
    <source>
        <dbReference type="ARBA" id="ARBA00004251"/>
    </source>
</evidence>
<dbReference type="GO" id="GO:0002229">
    <property type="term" value="P:defense response to oomycetes"/>
    <property type="evidence" value="ECO:0007669"/>
    <property type="project" value="UniProtKB-ARBA"/>
</dbReference>
<evidence type="ECO:0000256" key="12">
    <source>
        <dbReference type="ARBA" id="ARBA00022989"/>
    </source>
</evidence>
<keyword evidence="7" id="KW-0812">Transmembrane</keyword>
<dbReference type="FunFam" id="1.10.510.10:FF:000240">
    <property type="entry name" value="Lectin-domain containing receptor kinase A4.3"/>
    <property type="match status" value="1"/>
</dbReference>
<evidence type="ECO:0000256" key="8">
    <source>
        <dbReference type="ARBA" id="ARBA00022729"/>
    </source>
</evidence>
<dbReference type="PROSITE" id="PS00107">
    <property type="entry name" value="PROTEIN_KINASE_ATP"/>
    <property type="match status" value="1"/>
</dbReference>
<comment type="similarity">
    <text evidence="3">In the C-terminal section; belongs to the protein kinase superfamily. Ser/Thr protein kinase family.</text>
</comment>
<dbReference type="GO" id="GO:0004714">
    <property type="term" value="F:transmembrane receptor protein tyrosine kinase activity"/>
    <property type="evidence" value="ECO:0007669"/>
    <property type="project" value="InterPro"/>
</dbReference>
<dbReference type="Proteomes" id="UP001229421">
    <property type="component" value="Unassembled WGS sequence"/>
</dbReference>
<keyword evidence="5" id="KW-0723">Serine/threonine-protein kinase</keyword>
<keyword evidence="13" id="KW-0472">Membrane</keyword>
<keyword evidence="6" id="KW-0808">Transferase</keyword>
<organism evidence="18 19">
    <name type="scientific">Tagetes erecta</name>
    <name type="common">African marigold</name>
    <dbReference type="NCBI Taxonomy" id="13708"/>
    <lineage>
        <taxon>Eukaryota</taxon>
        <taxon>Viridiplantae</taxon>
        <taxon>Streptophyta</taxon>
        <taxon>Embryophyta</taxon>
        <taxon>Tracheophyta</taxon>
        <taxon>Spermatophyta</taxon>
        <taxon>Magnoliopsida</taxon>
        <taxon>eudicotyledons</taxon>
        <taxon>Gunneridae</taxon>
        <taxon>Pentapetalae</taxon>
        <taxon>asterids</taxon>
        <taxon>campanulids</taxon>
        <taxon>Asterales</taxon>
        <taxon>Asteraceae</taxon>
        <taxon>Asteroideae</taxon>
        <taxon>Heliantheae alliance</taxon>
        <taxon>Tageteae</taxon>
        <taxon>Tagetes</taxon>
    </lineage>
</organism>
<accession>A0AAD8NQM9</accession>
<dbReference type="PROSITE" id="PS50011">
    <property type="entry name" value="PROTEIN_KINASE_DOM"/>
    <property type="match status" value="2"/>
</dbReference>
<evidence type="ECO:0000256" key="13">
    <source>
        <dbReference type="ARBA" id="ARBA00023136"/>
    </source>
</evidence>
<dbReference type="EMBL" id="JAUHHV010000007">
    <property type="protein sequence ID" value="KAK1417136.1"/>
    <property type="molecule type" value="Genomic_DNA"/>
</dbReference>
<proteinExistence type="inferred from homology"/>
<keyword evidence="12" id="KW-1133">Transmembrane helix</keyword>
<dbReference type="PROSITE" id="PS00108">
    <property type="entry name" value="PROTEIN_KINASE_ST"/>
    <property type="match status" value="1"/>
</dbReference>
<name>A0AAD8NQM9_TARER</name>
<dbReference type="Pfam" id="PF00069">
    <property type="entry name" value="Pkinase"/>
    <property type="match status" value="2"/>
</dbReference>